<proteinExistence type="predicted"/>
<accession>A0ACA9NDJ9</accession>
<protein>
    <submittedName>
        <fullName evidence="1">15449_t:CDS:1</fullName>
    </submittedName>
</protein>
<evidence type="ECO:0000313" key="1">
    <source>
        <dbReference type="EMBL" id="CAG8649121.1"/>
    </source>
</evidence>
<organism evidence="1 2">
    <name type="scientific">Acaulospora colombiana</name>
    <dbReference type="NCBI Taxonomy" id="27376"/>
    <lineage>
        <taxon>Eukaryota</taxon>
        <taxon>Fungi</taxon>
        <taxon>Fungi incertae sedis</taxon>
        <taxon>Mucoromycota</taxon>
        <taxon>Glomeromycotina</taxon>
        <taxon>Glomeromycetes</taxon>
        <taxon>Diversisporales</taxon>
        <taxon>Acaulosporaceae</taxon>
        <taxon>Acaulospora</taxon>
    </lineage>
</organism>
<comment type="caution">
    <text evidence="1">The sequence shown here is derived from an EMBL/GenBank/DDBJ whole genome shotgun (WGS) entry which is preliminary data.</text>
</comment>
<evidence type="ECO:0000313" key="2">
    <source>
        <dbReference type="Proteomes" id="UP000789525"/>
    </source>
</evidence>
<dbReference type="Proteomes" id="UP000789525">
    <property type="component" value="Unassembled WGS sequence"/>
</dbReference>
<keyword evidence="2" id="KW-1185">Reference proteome</keyword>
<dbReference type="EMBL" id="CAJVPT010020567">
    <property type="protein sequence ID" value="CAG8649121.1"/>
    <property type="molecule type" value="Genomic_DNA"/>
</dbReference>
<name>A0ACA9NDJ9_9GLOM</name>
<sequence>MTKTCEGSYWTPFGNINPSFTARLTYRRQRGQESKALKLWISRCDNQVGPQDAMFVSENVVPQGPGPLKANITYI</sequence>
<reference evidence="1" key="1">
    <citation type="submission" date="2021-06" db="EMBL/GenBank/DDBJ databases">
        <authorList>
            <person name="Kallberg Y."/>
            <person name="Tangrot J."/>
            <person name="Rosling A."/>
        </authorList>
    </citation>
    <scope>NUCLEOTIDE SEQUENCE</scope>
    <source>
        <strain evidence="1">CL356</strain>
    </source>
</reference>
<gene>
    <name evidence="1" type="ORF">ACOLOM_LOCUS8192</name>
</gene>